<keyword evidence="2" id="KW-1185">Reference proteome</keyword>
<proteinExistence type="predicted"/>
<dbReference type="RefSeq" id="WP_094908705.1">
    <property type="nucleotide sequence ID" value="NZ_BJUN01000014.1"/>
</dbReference>
<accession>A0A510Y7R3</accession>
<name>A0A510Y7R3_MARHA</name>
<gene>
    <name evidence="1" type="ORF">MHA01_23230</name>
</gene>
<dbReference type="Proteomes" id="UP000321051">
    <property type="component" value="Unassembled WGS sequence"/>
</dbReference>
<dbReference type="EMBL" id="BJUN01000014">
    <property type="protein sequence ID" value="GEK59418.1"/>
    <property type="molecule type" value="Genomic_DNA"/>
</dbReference>
<organism evidence="1 2">
    <name type="scientific">Marinococcus halophilus</name>
    <dbReference type="NCBI Taxonomy" id="1371"/>
    <lineage>
        <taxon>Bacteria</taxon>
        <taxon>Bacillati</taxon>
        <taxon>Bacillota</taxon>
        <taxon>Bacilli</taxon>
        <taxon>Bacillales</taxon>
        <taxon>Bacillaceae</taxon>
        <taxon>Marinococcus</taxon>
    </lineage>
</organism>
<sequence length="117" mass="13480">MQSNDQENGFYLYVDLINEDCVGKDSSGTENIRTPFSVSNVTQVDLSPLGWDGFSIIFEEKNRKPRRNSKVFSIFLSETDHLTLYEGFGIVTEEKVLTSARENEMKDLKKALDYWIE</sequence>
<reference evidence="1 2" key="1">
    <citation type="submission" date="2019-07" db="EMBL/GenBank/DDBJ databases">
        <title>Whole genome shotgun sequence of Marinococcus halophilus NBRC 102359.</title>
        <authorList>
            <person name="Hosoyama A."/>
            <person name="Uohara A."/>
            <person name="Ohji S."/>
            <person name="Ichikawa N."/>
        </authorList>
    </citation>
    <scope>NUCLEOTIDE SEQUENCE [LARGE SCALE GENOMIC DNA]</scope>
    <source>
        <strain evidence="1 2">NBRC 102359</strain>
    </source>
</reference>
<comment type="caution">
    <text evidence="1">The sequence shown here is derived from an EMBL/GenBank/DDBJ whole genome shotgun (WGS) entry which is preliminary data.</text>
</comment>
<protein>
    <submittedName>
        <fullName evidence="1">Uncharacterized protein</fullName>
    </submittedName>
</protein>
<evidence type="ECO:0000313" key="2">
    <source>
        <dbReference type="Proteomes" id="UP000321051"/>
    </source>
</evidence>
<dbReference type="AlphaFoldDB" id="A0A510Y7R3"/>
<evidence type="ECO:0000313" key="1">
    <source>
        <dbReference type="EMBL" id="GEK59418.1"/>
    </source>
</evidence>